<protein>
    <submittedName>
        <fullName evidence="1">Uncharacterized protein</fullName>
    </submittedName>
</protein>
<proteinExistence type="predicted"/>
<dbReference type="Proteomes" id="UP000827092">
    <property type="component" value="Unassembled WGS sequence"/>
</dbReference>
<sequence>MSQRQLTILQEFPRRTFFLKVNIVTSNTRAVTQARRISSDVAKDYQSDSNETTLPTLRLTCSKALTPFIRTCGHSLLQVVRFPRLFSGLGSINCPQRRSHDVKEPSCDPNIYINQPLRLCVVTGLDVSPPV</sequence>
<accession>A0AAV6VRJ7</accession>
<evidence type="ECO:0000313" key="1">
    <source>
        <dbReference type="EMBL" id="KAG8199120.1"/>
    </source>
</evidence>
<dbReference type="AlphaFoldDB" id="A0AAV6VRJ7"/>
<name>A0AAV6VRJ7_9ARAC</name>
<evidence type="ECO:0000313" key="2">
    <source>
        <dbReference type="Proteomes" id="UP000827092"/>
    </source>
</evidence>
<gene>
    <name evidence="1" type="ORF">JTE90_016257</name>
</gene>
<comment type="caution">
    <text evidence="1">The sequence shown here is derived from an EMBL/GenBank/DDBJ whole genome shotgun (WGS) entry which is preliminary data.</text>
</comment>
<dbReference type="EMBL" id="JAFNEN010000031">
    <property type="protein sequence ID" value="KAG8199120.1"/>
    <property type="molecule type" value="Genomic_DNA"/>
</dbReference>
<reference evidence="1 2" key="1">
    <citation type="journal article" date="2022" name="Nat. Ecol. Evol.">
        <title>A masculinizing supergene underlies an exaggerated male reproductive morph in a spider.</title>
        <authorList>
            <person name="Hendrickx F."/>
            <person name="De Corte Z."/>
            <person name="Sonet G."/>
            <person name="Van Belleghem S.M."/>
            <person name="Kostlbacher S."/>
            <person name="Vangestel C."/>
        </authorList>
    </citation>
    <scope>NUCLEOTIDE SEQUENCE [LARGE SCALE GENOMIC DNA]</scope>
    <source>
        <strain evidence="1">W744_W776</strain>
    </source>
</reference>
<organism evidence="1 2">
    <name type="scientific">Oedothorax gibbosus</name>
    <dbReference type="NCBI Taxonomy" id="931172"/>
    <lineage>
        <taxon>Eukaryota</taxon>
        <taxon>Metazoa</taxon>
        <taxon>Ecdysozoa</taxon>
        <taxon>Arthropoda</taxon>
        <taxon>Chelicerata</taxon>
        <taxon>Arachnida</taxon>
        <taxon>Araneae</taxon>
        <taxon>Araneomorphae</taxon>
        <taxon>Entelegynae</taxon>
        <taxon>Araneoidea</taxon>
        <taxon>Linyphiidae</taxon>
        <taxon>Erigoninae</taxon>
        <taxon>Oedothorax</taxon>
    </lineage>
</organism>
<keyword evidence="2" id="KW-1185">Reference proteome</keyword>